<evidence type="ECO:0000313" key="2">
    <source>
        <dbReference type="EMBL" id="RHH75432.1"/>
    </source>
</evidence>
<dbReference type="EMBL" id="QRKB01000068">
    <property type="protein sequence ID" value="RHH75432.1"/>
    <property type="molecule type" value="Genomic_DNA"/>
</dbReference>
<dbReference type="AlphaFoldDB" id="A0A3R6HK91"/>
<evidence type="ECO:0000259" key="1">
    <source>
        <dbReference type="Pfam" id="PF17127"/>
    </source>
</evidence>
<dbReference type="Pfam" id="PF17127">
    <property type="entry name" value="DUF5106"/>
    <property type="match status" value="1"/>
</dbReference>
<sequence length="284" mass="32601">MKQIAFLIISILMLGCSSKPVTKPNPAASFVSFWEGFDFSNKAMTNNPGVTEAKFKDFCGDLIFSSKTERKQQIDTLLSRSKQGSKEMFLGFMELAEKHLADPNSPLRNEECYIPFLEYAIKEGKIDEAYKERYSFQLRNALKNRVGTIANDFTYITREGTTGTLKSIKANYTLIYFNNPDCHDCKRVYNILAGDSPTLAHLVARGELTILALYPDESLTSWNKNKGIYPYNWIVARYARDIDRERYNIPAIPSTYLLDKNKKVIYKDAIIEAVESYLRHKYKL</sequence>
<accession>A0A3R6HK91</accession>
<reference evidence="2 3" key="1">
    <citation type="submission" date="2018-08" db="EMBL/GenBank/DDBJ databases">
        <title>A genome reference for cultivated species of the human gut microbiota.</title>
        <authorList>
            <person name="Zou Y."/>
            <person name="Xue W."/>
            <person name="Luo G."/>
        </authorList>
    </citation>
    <scope>NUCLEOTIDE SEQUENCE [LARGE SCALE GENOMIC DNA]</scope>
    <source>
        <strain evidence="2 3">AM16-54</strain>
    </source>
</reference>
<dbReference type="PROSITE" id="PS51257">
    <property type="entry name" value="PROKAR_LIPOPROTEIN"/>
    <property type="match status" value="1"/>
</dbReference>
<organism evidence="2 3">
    <name type="scientific">Segatella copri</name>
    <dbReference type="NCBI Taxonomy" id="165179"/>
    <lineage>
        <taxon>Bacteria</taxon>
        <taxon>Pseudomonadati</taxon>
        <taxon>Bacteroidota</taxon>
        <taxon>Bacteroidia</taxon>
        <taxon>Bacteroidales</taxon>
        <taxon>Prevotellaceae</taxon>
        <taxon>Segatella</taxon>
    </lineage>
</organism>
<evidence type="ECO:0000313" key="3">
    <source>
        <dbReference type="Proteomes" id="UP000284548"/>
    </source>
</evidence>
<proteinExistence type="predicted"/>
<dbReference type="InterPro" id="IPR033395">
    <property type="entry name" value="DUF5106"/>
</dbReference>
<protein>
    <submittedName>
        <fullName evidence="2">DUF5106 domain-containing protein</fullName>
    </submittedName>
</protein>
<dbReference type="InterPro" id="IPR036249">
    <property type="entry name" value="Thioredoxin-like_sf"/>
</dbReference>
<gene>
    <name evidence="2" type="ORF">DW192_15290</name>
</gene>
<comment type="caution">
    <text evidence="2">The sequence shown here is derived from an EMBL/GenBank/DDBJ whole genome shotgun (WGS) entry which is preliminary data.</text>
</comment>
<name>A0A3R6HK91_9BACT</name>
<dbReference type="RefSeq" id="WP_118255846.1">
    <property type="nucleotide sequence ID" value="NZ_JAHOMZ010000042.1"/>
</dbReference>
<feature type="domain" description="DUF5106" evidence="1">
    <location>
        <begin position="33"/>
        <end position="144"/>
    </location>
</feature>
<dbReference type="Proteomes" id="UP000284548">
    <property type="component" value="Unassembled WGS sequence"/>
</dbReference>
<dbReference type="Gene3D" id="3.40.30.10">
    <property type="entry name" value="Glutaredoxin"/>
    <property type="match status" value="1"/>
</dbReference>
<dbReference type="SUPFAM" id="SSF52833">
    <property type="entry name" value="Thioredoxin-like"/>
    <property type="match status" value="1"/>
</dbReference>